<dbReference type="PATRIC" id="fig|1122147.4.peg.1874"/>
<evidence type="ECO:0000256" key="7">
    <source>
        <dbReference type="SAM" id="Phobius"/>
    </source>
</evidence>
<dbReference type="Pfam" id="PF07690">
    <property type="entry name" value="MFS_1"/>
    <property type="match status" value="1"/>
</dbReference>
<dbReference type="Proteomes" id="UP000050949">
    <property type="component" value="Unassembled WGS sequence"/>
</dbReference>
<dbReference type="PANTHER" id="PTHR23501:SF191">
    <property type="entry name" value="VACUOLAR BASIC AMINO ACID TRANSPORTER 4"/>
    <property type="match status" value="1"/>
</dbReference>
<dbReference type="PROSITE" id="PS50850">
    <property type="entry name" value="MFS"/>
    <property type="match status" value="1"/>
</dbReference>
<dbReference type="Gene3D" id="1.20.1250.20">
    <property type="entry name" value="MFS general substrate transporter like domains"/>
    <property type="match status" value="1"/>
</dbReference>
<gene>
    <name evidence="9" type="ORF">FC91_GL001806</name>
</gene>
<name>A0A0R1XDX0_9LACO</name>
<feature type="transmembrane region" description="Helical" evidence="7">
    <location>
        <begin position="166"/>
        <end position="187"/>
    </location>
</feature>
<dbReference type="InterPro" id="IPR036259">
    <property type="entry name" value="MFS_trans_sf"/>
</dbReference>
<accession>A0A0R1XDX0</accession>
<keyword evidence="5 7" id="KW-1133">Transmembrane helix</keyword>
<dbReference type="eggNOG" id="COG2814">
    <property type="taxonomic scope" value="Bacteria"/>
</dbReference>
<dbReference type="EMBL" id="AZFW01000032">
    <property type="protein sequence ID" value="KRM28343.1"/>
    <property type="molecule type" value="Genomic_DNA"/>
</dbReference>
<evidence type="ECO:0000256" key="2">
    <source>
        <dbReference type="ARBA" id="ARBA00022448"/>
    </source>
</evidence>
<keyword evidence="4 7" id="KW-0812">Transmembrane</keyword>
<feature type="transmembrane region" description="Helical" evidence="7">
    <location>
        <begin position="450"/>
        <end position="472"/>
    </location>
</feature>
<dbReference type="FunFam" id="1.20.1720.10:FF:000004">
    <property type="entry name" value="EmrB/QacA family drug resistance transporter"/>
    <property type="match status" value="1"/>
</dbReference>
<organism evidence="9 10">
    <name type="scientific">Schleiferilactobacillus harbinensis DSM 16991</name>
    <dbReference type="NCBI Taxonomy" id="1122147"/>
    <lineage>
        <taxon>Bacteria</taxon>
        <taxon>Bacillati</taxon>
        <taxon>Bacillota</taxon>
        <taxon>Bacilli</taxon>
        <taxon>Lactobacillales</taxon>
        <taxon>Lactobacillaceae</taxon>
        <taxon>Schleiferilactobacillus</taxon>
    </lineage>
</organism>
<dbReference type="PANTHER" id="PTHR23501">
    <property type="entry name" value="MAJOR FACILITATOR SUPERFAMILY"/>
    <property type="match status" value="1"/>
</dbReference>
<evidence type="ECO:0000256" key="1">
    <source>
        <dbReference type="ARBA" id="ARBA00004651"/>
    </source>
</evidence>
<feature type="transmembrane region" description="Helical" evidence="7">
    <location>
        <begin position="355"/>
        <end position="378"/>
    </location>
</feature>
<sequence>MSQKQVKPARRGIVMTAVFIATFMTSVEVTIVTTALPSIISALHGLAMQSWIMSAYLLTTAITTPIYGKLADAWGRRRIFQWGVVVFTVGSFLSGLAPSISWLIAARGIQGIGAGAVMPLTFTIIADYYDFSERAKVLALNNTAWGLSALVGPLIGGFLVDTLSWHWVFFVNVPLGILVAFLIQVGYREKRPASVQLTIDWPGILWLTSGLVTLLLGIQFLLRAPWLAGLLLVIAAVSLVFFGRTEKRQRDPLIAPTMFANRTFAIQIATAMILSGVLIGYQVYFPIWLQSLYRIGATEAGFVVTSSSVMWLTSSFFVGPLIARFVPKRISLVIITVLLLSYASLTLAGLHFPMWVFYVIAMINGTGMGIVISMNTILSQHMVPAAMVGSATSVLTLGRSLGQTVMTGVYGAVLNLVIRFTRGNIPFAQINGVISAKGSRVRPTLAMDQVILTSLHGVFWVVVIMLAVVWWINWRDPLHTVIDQNQAH</sequence>
<evidence type="ECO:0000313" key="9">
    <source>
        <dbReference type="EMBL" id="KRM28343.1"/>
    </source>
</evidence>
<feature type="transmembrane region" description="Helical" evidence="7">
    <location>
        <begin position="143"/>
        <end position="160"/>
    </location>
</feature>
<evidence type="ECO:0000256" key="6">
    <source>
        <dbReference type="ARBA" id="ARBA00023136"/>
    </source>
</evidence>
<feature type="transmembrane region" description="Helical" evidence="7">
    <location>
        <begin position="264"/>
        <end position="288"/>
    </location>
</feature>
<feature type="domain" description="Major facilitator superfamily (MFS) profile" evidence="8">
    <location>
        <begin position="14"/>
        <end position="475"/>
    </location>
</feature>
<evidence type="ECO:0000313" key="10">
    <source>
        <dbReference type="Proteomes" id="UP000050949"/>
    </source>
</evidence>
<dbReference type="GO" id="GO:0005886">
    <property type="term" value="C:plasma membrane"/>
    <property type="evidence" value="ECO:0007669"/>
    <property type="project" value="UniProtKB-SubCell"/>
</dbReference>
<dbReference type="Gene3D" id="1.20.1720.10">
    <property type="entry name" value="Multidrug resistance protein D"/>
    <property type="match status" value="1"/>
</dbReference>
<feature type="transmembrane region" description="Helical" evidence="7">
    <location>
        <begin position="12"/>
        <end position="40"/>
    </location>
</feature>
<feature type="transmembrane region" description="Helical" evidence="7">
    <location>
        <begin position="46"/>
        <end position="67"/>
    </location>
</feature>
<protein>
    <submittedName>
        <fullName evidence="9">Major facilitator superfamily protein</fullName>
    </submittedName>
</protein>
<dbReference type="AlphaFoldDB" id="A0A0R1XDX0"/>
<comment type="caution">
    <text evidence="9">The sequence shown here is derived from an EMBL/GenBank/DDBJ whole genome shotgun (WGS) entry which is preliminary data.</text>
</comment>
<evidence type="ECO:0000256" key="5">
    <source>
        <dbReference type="ARBA" id="ARBA00022989"/>
    </source>
</evidence>
<dbReference type="InterPro" id="IPR011701">
    <property type="entry name" value="MFS"/>
</dbReference>
<feature type="transmembrane region" description="Helical" evidence="7">
    <location>
        <begin position="224"/>
        <end position="243"/>
    </location>
</feature>
<feature type="transmembrane region" description="Helical" evidence="7">
    <location>
        <begin position="330"/>
        <end position="349"/>
    </location>
</feature>
<keyword evidence="3" id="KW-1003">Cell membrane</keyword>
<evidence type="ECO:0000259" key="8">
    <source>
        <dbReference type="PROSITE" id="PS50850"/>
    </source>
</evidence>
<comment type="subcellular location">
    <subcellularLocation>
        <location evidence="1">Cell membrane</location>
        <topology evidence="1">Multi-pass membrane protein</topology>
    </subcellularLocation>
</comment>
<keyword evidence="6 7" id="KW-0472">Membrane</keyword>
<dbReference type="InterPro" id="IPR020846">
    <property type="entry name" value="MFS_dom"/>
</dbReference>
<feature type="transmembrane region" description="Helical" evidence="7">
    <location>
        <begin position="199"/>
        <end position="218"/>
    </location>
</feature>
<dbReference type="GO" id="GO:0022857">
    <property type="term" value="F:transmembrane transporter activity"/>
    <property type="evidence" value="ECO:0007669"/>
    <property type="project" value="InterPro"/>
</dbReference>
<dbReference type="SUPFAM" id="SSF103473">
    <property type="entry name" value="MFS general substrate transporter"/>
    <property type="match status" value="1"/>
</dbReference>
<evidence type="ECO:0000256" key="3">
    <source>
        <dbReference type="ARBA" id="ARBA00022475"/>
    </source>
</evidence>
<evidence type="ECO:0000256" key="4">
    <source>
        <dbReference type="ARBA" id="ARBA00022692"/>
    </source>
</evidence>
<proteinExistence type="predicted"/>
<keyword evidence="2" id="KW-0813">Transport</keyword>
<feature type="transmembrane region" description="Helical" evidence="7">
    <location>
        <begin position="300"/>
        <end position="323"/>
    </location>
</feature>
<dbReference type="PRINTS" id="PR01036">
    <property type="entry name" value="TCRTETB"/>
</dbReference>
<feature type="transmembrane region" description="Helical" evidence="7">
    <location>
        <begin position="111"/>
        <end position="131"/>
    </location>
</feature>
<feature type="transmembrane region" description="Helical" evidence="7">
    <location>
        <begin position="79"/>
        <end position="105"/>
    </location>
</feature>
<reference evidence="9 10" key="1">
    <citation type="journal article" date="2015" name="Genome Announc.">
        <title>Expanding the biotechnology potential of lactobacilli through comparative genomics of 213 strains and associated genera.</title>
        <authorList>
            <person name="Sun Z."/>
            <person name="Harris H.M."/>
            <person name="McCann A."/>
            <person name="Guo C."/>
            <person name="Argimon S."/>
            <person name="Zhang W."/>
            <person name="Yang X."/>
            <person name="Jeffery I.B."/>
            <person name="Cooney J.C."/>
            <person name="Kagawa T.F."/>
            <person name="Liu W."/>
            <person name="Song Y."/>
            <person name="Salvetti E."/>
            <person name="Wrobel A."/>
            <person name="Rasinkangas P."/>
            <person name="Parkhill J."/>
            <person name="Rea M.C."/>
            <person name="O'Sullivan O."/>
            <person name="Ritari J."/>
            <person name="Douillard F.P."/>
            <person name="Paul Ross R."/>
            <person name="Yang R."/>
            <person name="Briner A.E."/>
            <person name="Felis G.E."/>
            <person name="de Vos W.M."/>
            <person name="Barrangou R."/>
            <person name="Klaenhammer T.R."/>
            <person name="Caufield P.W."/>
            <person name="Cui Y."/>
            <person name="Zhang H."/>
            <person name="O'Toole P.W."/>
        </authorList>
    </citation>
    <scope>NUCLEOTIDE SEQUENCE [LARGE SCALE GENOMIC DNA]</scope>
    <source>
        <strain evidence="9 10">DSM 16991</strain>
    </source>
</reference>